<keyword evidence="1" id="KW-0343">GTPase activation</keyword>
<dbReference type="PANTHER" id="PTHR15228:SF22">
    <property type="entry name" value="RHO GTPASE-ACTIVATING PROTEIN 22"/>
    <property type="match status" value="1"/>
</dbReference>
<feature type="region of interest" description="Disordered" evidence="3">
    <location>
        <begin position="313"/>
        <end position="364"/>
    </location>
</feature>
<feature type="compositionally biased region" description="Low complexity" evidence="3">
    <location>
        <begin position="345"/>
        <end position="364"/>
    </location>
</feature>
<dbReference type="InterPro" id="IPR001849">
    <property type="entry name" value="PH_domain"/>
</dbReference>
<evidence type="ECO:0000313" key="6">
    <source>
        <dbReference type="Ensembl" id="ENSPCOP00000031023.1"/>
    </source>
</evidence>
<organism evidence="6 7">
    <name type="scientific">Propithecus coquereli</name>
    <name type="common">Coquerel's sifaka</name>
    <name type="synonym">Propithecus verreauxi coquereli</name>
    <dbReference type="NCBI Taxonomy" id="379532"/>
    <lineage>
        <taxon>Eukaryota</taxon>
        <taxon>Metazoa</taxon>
        <taxon>Chordata</taxon>
        <taxon>Craniata</taxon>
        <taxon>Vertebrata</taxon>
        <taxon>Euteleostomi</taxon>
        <taxon>Mammalia</taxon>
        <taxon>Eutheria</taxon>
        <taxon>Euarchontoglires</taxon>
        <taxon>Primates</taxon>
        <taxon>Strepsirrhini</taxon>
        <taxon>Lemuriformes</taxon>
        <taxon>Indriidae</taxon>
        <taxon>Propithecus</taxon>
    </lineage>
</organism>
<gene>
    <name evidence="6" type="primary">ARHGAP22</name>
</gene>
<reference evidence="6" key="1">
    <citation type="submission" date="2025-08" db="UniProtKB">
        <authorList>
            <consortium name="Ensembl"/>
        </authorList>
    </citation>
    <scope>IDENTIFICATION</scope>
</reference>
<dbReference type="Pfam" id="PF00620">
    <property type="entry name" value="RhoGAP"/>
    <property type="match status" value="2"/>
</dbReference>
<dbReference type="GO" id="GO:0005096">
    <property type="term" value="F:GTPase activator activity"/>
    <property type="evidence" value="ECO:0007669"/>
    <property type="project" value="UniProtKB-KW"/>
</dbReference>
<dbReference type="InterPro" id="IPR008936">
    <property type="entry name" value="Rho_GTPase_activation_prot"/>
</dbReference>
<dbReference type="PROSITE" id="PS50238">
    <property type="entry name" value="RHOGAP"/>
    <property type="match status" value="1"/>
</dbReference>
<sequence length="539" mass="58130">MGLCCCKDWRGHLRAPKGGAGEREKVPANPETLLLMASSQRDMEDWVQAIRRVIWAPLGGGIFGQRLEDTVHHERKYGPRLAPLLVEQCVDFIRERGLTEEGLFRMPGQANLVRDLQDSFDCGEKPLFDRFLDEVQSHSNVNKMSVQNLATVFGPNILRPQIEDPVTIMEGTSLVQHLMTVLIRKHSQLFTATAPPGLASPRGGPQCTVGWGSEEVTRDSQGGPGGPALPAHRTSSLDGAAVAGLSRASSTGLGSCPAATGPAKKVQTLPGWKSSFRQPGSRSGSPKGGGSSLEVPIASSGGNWLMNGLSSLRGHRRASSGDRLRDSDSAQRLSTYDNVPPPSLAPSTPSAASSAWSGASSGEASARGSLSSCTACRASDSSARSSLHTEWALEPSPLPSDSEDRGSPGRGPSADEAGGSREPSEPGSPGRERARRCEALQGLVAELRAELSRQRTEYEMSMKRLEEDSADLRKRMSCLEEELEQEKKRYILLEIKLRNSERAREDAERRNQLLQREMEEFFSTLGSLTVGAKGARAPK</sequence>
<proteinExistence type="predicted"/>
<evidence type="ECO:0000313" key="7">
    <source>
        <dbReference type="Proteomes" id="UP000233160"/>
    </source>
</evidence>
<feature type="domain" description="PH" evidence="4">
    <location>
        <begin position="1"/>
        <end position="55"/>
    </location>
</feature>
<dbReference type="PANTHER" id="PTHR15228">
    <property type="entry name" value="SPERMATHECAL PHYSIOLOGY VARIANT"/>
    <property type="match status" value="1"/>
</dbReference>
<evidence type="ECO:0000256" key="2">
    <source>
        <dbReference type="SAM" id="Coils"/>
    </source>
</evidence>
<keyword evidence="2" id="KW-0175">Coiled coil</keyword>
<dbReference type="GO" id="GO:0007165">
    <property type="term" value="P:signal transduction"/>
    <property type="evidence" value="ECO:0007669"/>
    <property type="project" value="InterPro"/>
</dbReference>
<dbReference type="AlphaFoldDB" id="A0A2K6GXR4"/>
<feature type="compositionally biased region" description="Basic and acidic residues" evidence="3">
    <location>
        <begin position="319"/>
        <end position="329"/>
    </location>
</feature>
<dbReference type="SUPFAM" id="SSF50729">
    <property type="entry name" value="PH domain-like"/>
    <property type="match status" value="1"/>
</dbReference>
<dbReference type="SUPFAM" id="SSF57997">
    <property type="entry name" value="Tropomyosin"/>
    <property type="match status" value="1"/>
</dbReference>
<feature type="region of interest" description="Disordered" evidence="3">
    <location>
        <begin position="194"/>
        <end position="234"/>
    </location>
</feature>
<dbReference type="Ensembl" id="ENSPCOT00000041976.1">
    <property type="protein sequence ID" value="ENSPCOP00000031023.1"/>
    <property type="gene ID" value="ENSPCOG00000028260.1"/>
</dbReference>
<evidence type="ECO:0000256" key="3">
    <source>
        <dbReference type="SAM" id="MobiDB-lite"/>
    </source>
</evidence>
<evidence type="ECO:0000256" key="1">
    <source>
        <dbReference type="ARBA" id="ARBA00022468"/>
    </source>
</evidence>
<dbReference type="PROSITE" id="PS50003">
    <property type="entry name" value="PH_DOMAIN"/>
    <property type="match status" value="1"/>
</dbReference>
<evidence type="ECO:0000259" key="5">
    <source>
        <dbReference type="PROSITE" id="PS50238"/>
    </source>
</evidence>
<accession>A0A2K6GXR4</accession>
<dbReference type="GeneTree" id="ENSGT00950000183015"/>
<dbReference type="Proteomes" id="UP000233160">
    <property type="component" value="Unassembled WGS sequence"/>
</dbReference>
<feature type="domain" description="Rho-GAP" evidence="5">
    <location>
        <begin position="1"/>
        <end position="190"/>
    </location>
</feature>
<feature type="region of interest" description="Disordered" evidence="3">
    <location>
        <begin position="248"/>
        <end position="296"/>
    </location>
</feature>
<dbReference type="SUPFAM" id="SSF48350">
    <property type="entry name" value="GTPase activation domain, GAP"/>
    <property type="match status" value="1"/>
</dbReference>
<name>A0A2K6GXR4_PROCO</name>
<dbReference type="InterPro" id="IPR000198">
    <property type="entry name" value="RhoGAP_dom"/>
</dbReference>
<dbReference type="GO" id="GO:0051056">
    <property type="term" value="P:regulation of small GTPase mediated signal transduction"/>
    <property type="evidence" value="ECO:0007669"/>
    <property type="project" value="UniProtKB-ARBA"/>
</dbReference>
<feature type="coiled-coil region" evidence="2">
    <location>
        <begin position="437"/>
        <end position="524"/>
    </location>
</feature>
<keyword evidence="7" id="KW-1185">Reference proteome</keyword>
<dbReference type="SMART" id="SM00324">
    <property type="entry name" value="RhoGAP"/>
    <property type="match status" value="1"/>
</dbReference>
<dbReference type="GO" id="GO:0005925">
    <property type="term" value="C:focal adhesion"/>
    <property type="evidence" value="ECO:0007669"/>
    <property type="project" value="TreeGrafter"/>
</dbReference>
<dbReference type="Gene3D" id="1.10.555.10">
    <property type="entry name" value="Rho GTPase activation protein"/>
    <property type="match status" value="2"/>
</dbReference>
<evidence type="ECO:0000259" key="4">
    <source>
        <dbReference type="PROSITE" id="PS50003"/>
    </source>
</evidence>
<protein>
    <submittedName>
        <fullName evidence="6">Rho GTPase activating protein 22</fullName>
    </submittedName>
</protein>
<reference evidence="6" key="2">
    <citation type="submission" date="2025-09" db="UniProtKB">
        <authorList>
            <consortium name="Ensembl"/>
        </authorList>
    </citation>
    <scope>IDENTIFICATION</scope>
</reference>
<dbReference type="InterPro" id="IPR051025">
    <property type="entry name" value="RhoGAP"/>
</dbReference>
<feature type="region of interest" description="Disordered" evidence="3">
    <location>
        <begin position="384"/>
        <end position="437"/>
    </location>
</feature>
<feature type="compositionally biased region" description="Basic and acidic residues" evidence="3">
    <location>
        <begin position="418"/>
        <end position="437"/>
    </location>
</feature>